<dbReference type="RefSeq" id="WP_006983121.1">
    <property type="nucleotide sequence ID" value="NZ_ABVL01000029.1"/>
</dbReference>
<gene>
    <name evidence="1" type="ORF">CfE428DRAFT_5800</name>
</gene>
<reference evidence="1 2" key="1">
    <citation type="journal article" date="2011" name="J. Bacteriol.">
        <title>Genome sequence of Chthoniobacter flavus Ellin428, an aerobic heterotrophic soil bacterium.</title>
        <authorList>
            <person name="Kant R."/>
            <person name="van Passel M.W."/>
            <person name="Palva A."/>
            <person name="Lucas S."/>
            <person name="Lapidus A."/>
            <person name="Glavina Del Rio T."/>
            <person name="Dalin E."/>
            <person name="Tice H."/>
            <person name="Bruce D."/>
            <person name="Goodwin L."/>
            <person name="Pitluck S."/>
            <person name="Larimer F.W."/>
            <person name="Land M.L."/>
            <person name="Hauser L."/>
            <person name="Sangwan P."/>
            <person name="de Vos W.M."/>
            <person name="Janssen P.H."/>
            <person name="Smidt H."/>
        </authorList>
    </citation>
    <scope>NUCLEOTIDE SEQUENCE [LARGE SCALE GENOMIC DNA]</scope>
    <source>
        <strain evidence="1 2">Ellin428</strain>
    </source>
</reference>
<dbReference type="InParanoid" id="B4DA60"/>
<dbReference type="STRING" id="497964.CfE428DRAFT_5800"/>
<dbReference type="Proteomes" id="UP000005824">
    <property type="component" value="Unassembled WGS sequence"/>
</dbReference>
<protein>
    <submittedName>
        <fullName evidence="1">Uncharacterized protein</fullName>
    </submittedName>
</protein>
<sequence>MSISFHHDPQVTASLQHWRGRAAFPTDLSSSDLRGLSSQLHLRSVFSARTTNADYLNEVASIVDKMLSGEINLATGRLALMKKLKQLGYNPETGFPQDMAAIPPAERGSLRDISSEQRIDLMLKTNISVARNYGRVVDGNTEAARYSFPAWELTRTGRRIVPRGERRGEDGALLPDPENAWPERWQQAGESVGFEGAAKSVMIALKDSPIWQALADGVGGYTDTLGHPFPPFAFNSGMGWLGVRRAQAESLGLLAPGASTGPMAAQLSPTKREAKKVLDSLGPDFRKRLLAELEDAA</sequence>
<name>B4DA60_9BACT</name>
<accession>B4DA60</accession>
<dbReference type="AlphaFoldDB" id="B4DA60"/>
<dbReference type="EMBL" id="ABVL01000029">
    <property type="protein sequence ID" value="EDY16687.1"/>
    <property type="molecule type" value="Genomic_DNA"/>
</dbReference>
<dbReference type="eggNOG" id="ENOG50337DX">
    <property type="taxonomic scope" value="Bacteria"/>
</dbReference>
<evidence type="ECO:0000313" key="1">
    <source>
        <dbReference type="EMBL" id="EDY16687.1"/>
    </source>
</evidence>
<organism evidence="1 2">
    <name type="scientific">Chthoniobacter flavus Ellin428</name>
    <dbReference type="NCBI Taxonomy" id="497964"/>
    <lineage>
        <taxon>Bacteria</taxon>
        <taxon>Pseudomonadati</taxon>
        <taxon>Verrucomicrobiota</taxon>
        <taxon>Spartobacteria</taxon>
        <taxon>Chthoniobacterales</taxon>
        <taxon>Chthoniobacteraceae</taxon>
        <taxon>Chthoniobacter</taxon>
    </lineage>
</organism>
<proteinExistence type="predicted"/>
<evidence type="ECO:0000313" key="2">
    <source>
        <dbReference type="Proteomes" id="UP000005824"/>
    </source>
</evidence>
<comment type="caution">
    <text evidence="1">The sequence shown here is derived from an EMBL/GenBank/DDBJ whole genome shotgun (WGS) entry which is preliminary data.</text>
</comment>
<keyword evidence="2" id="KW-1185">Reference proteome</keyword>